<reference evidence="1 2" key="1">
    <citation type="submission" date="2022-09" db="EMBL/GenBank/DDBJ databases">
        <title>Interaction between co-microsymbionts with complementary sets of symbiotic genes in legume-rhizobium systems.</title>
        <authorList>
            <person name="Safronova V."/>
            <person name="Sazanova A."/>
            <person name="Afonin A."/>
            <person name="Chirak E."/>
        </authorList>
    </citation>
    <scope>NUCLEOTIDE SEQUENCE [LARGE SCALE GENOMIC DNA]</scope>
    <source>
        <strain evidence="1 2">A18/4-1</strain>
        <plasmid evidence="1 2">p_unnamed1</plasmid>
    </source>
</reference>
<geneLocation type="plasmid" evidence="1 2">
    <name>p_unnamed1</name>
</geneLocation>
<organism evidence="1 2">
    <name type="scientific">Devosia neptuniae</name>
    <dbReference type="NCBI Taxonomy" id="191302"/>
    <lineage>
        <taxon>Bacteria</taxon>
        <taxon>Pseudomonadati</taxon>
        <taxon>Pseudomonadota</taxon>
        <taxon>Alphaproteobacteria</taxon>
        <taxon>Hyphomicrobiales</taxon>
        <taxon>Devosiaceae</taxon>
        <taxon>Devosia</taxon>
    </lineage>
</organism>
<protein>
    <recommendedName>
        <fullName evidence="3">Co-chaperone DjlA N-terminal domain-containing protein</fullName>
    </recommendedName>
</protein>
<evidence type="ECO:0000313" key="1">
    <source>
        <dbReference type="EMBL" id="UXN68127.1"/>
    </source>
</evidence>
<keyword evidence="2" id="KW-1185">Reference proteome</keyword>
<dbReference type="Proteomes" id="UP001061862">
    <property type="component" value="Plasmid p_unnamed1"/>
</dbReference>
<keyword evidence="1" id="KW-0614">Plasmid</keyword>
<dbReference type="EMBL" id="CP104964">
    <property type="protein sequence ID" value="UXN68127.1"/>
    <property type="molecule type" value="Genomic_DNA"/>
</dbReference>
<accession>A0ABY6CAL9</accession>
<sequence>MDEKYANAREYLFIAIRSLAASADSLESRLISATASIVQITIDQFDGDPELKLRFARILDHLGVDQDDLETVAIETATHITEIERIKIAELICDLFYDL</sequence>
<evidence type="ECO:0008006" key="3">
    <source>
        <dbReference type="Google" id="ProtNLM"/>
    </source>
</evidence>
<dbReference type="RefSeq" id="WP_113121591.1">
    <property type="nucleotide sequence ID" value="NZ_CP104964.1"/>
</dbReference>
<gene>
    <name evidence="1" type="ORF">N8A98_01035</name>
</gene>
<name>A0ABY6CAL9_9HYPH</name>
<evidence type="ECO:0000313" key="2">
    <source>
        <dbReference type="Proteomes" id="UP001061862"/>
    </source>
</evidence>
<proteinExistence type="predicted"/>